<organism evidence="2 3">
    <name type="scientific">Carpinus fangiana</name>
    <dbReference type="NCBI Taxonomy" id="176857"/>
    <lineage>
        <taxon>Eukaryota</taxon>
        <taxon>Viridiplantae</taxon>
        <taxon>Streptophyta</taxon>
        <taxon>Embryophyta</taxon>
        <taxon>Tracheophyta</taxon>
        <taxon>Spermatophyta</taxon>
        <taxon>Magnoliopsida</taxon>
        <taxon>eudicotyledons</taxon>
        <taxon>Gunneridae</taxon>
        <taxon>Pentapetalae</taxon>
        <taxon>rosids</taxon>
        <taxon>fabids</taxon>
        <taxon>Fagales</taxon>
        <taxon>Betulaceae</taxon>
        <taxon>Carpinus</taxon>
    </lineage>
</organism>
<proteinExistence type="predicted"/>
<dbReference type="EMBL" id="CM017326">
    <property type="protein sequence ID" value="KAE8076602.1"/>
    <property type="molecule type" value="Genomic_DNA"/>
</dbReference>
<feature type="transmembrane region" description="Helical" evidence="1">
    <location>
        <begin position="27"/>
        <end position="48"/>
    </location>
</feature>
<dbReference type="OrthoDB" id="264603at2759"/>
<reference evidence="2 3" key="1">
    <citation type="submission" date="2019-06" db="EMBL/GenBank/DDBJ databases">
        <title>A chromosomal-level reference genome of Carpinus fangiana (Coryloideae, Betulaceae).</title>
        <authorList>
            <person name="Yang X."/>
            <person name="Wang Z."/>
            <person name="Zhang L."/>
            <person name="Hao G."/>
            <person name="Liu J."/>
            <person name="Yang Y."/>
        </authorList>
    </citation>
    <scope>NUCLEOTIDE SEQUENCE [LARGE SCALE GENOMIC DNA]</scope>
    <source>
        <strain evidence="2">Cfa_2016G</strain>
        <tissue evidence="2">Leaf</tissue>
    </source>
</reference>
<evidence type="ECO:0000313" key="3">
    <source>
        <dbReference type="Proteomes" id="UP000327013"/>
    </source>
</evidence>
<keyword evidence="3" id="KW-1185">Reference proteome</keyword>
<accession>A0A5N6RCG6</accession>
<keyword evidence="1" id="KW-0812">Transmembrane</keyword>
<evidence type="ECO:0000313" key="2">
    <source>
        <dbReference type="EMBL" id="KAE8076602.1"/>
    </source>
</evidence>
<evidence type="ECO:0000256" key="1">
    <source>
        <dbReference type="SAM" id="Phobius"/>
    </source>
</evidence>
<dbReference type="Proteomes" id="UP000327013">
    <property type="component" value="Chromosome 6"/>
</dbReference>
<sequence>MKSKLDGLESKLREAELSRRGVRRVQVGFPLLFVCMVALISAVVGYLLHL</sequence>
<keyword evidence="1" id="KW-1133">Transmembrane helix</keyword>
<protein>
    <submittedName>
        <fullName evidence="2">Uncharacterized protein</fullName>
    </submittedName>
</protein>
<dbReference type="AlphaFoldDB" id="A0A5N6RCG6"/>
<gene>
    <name evidence="2" type="ORF">FH972_015239</name>
</gene>
<name>A0A5N6RCG6_9ROSI</name>
<keyword evidence="1" id="KW-0472">Membrane</keyword>